<keyword evidence="2" id="KW-1185">Reference proteome</keyword>
<organism evidence="1 2">
    <name type="scientific">Convivina praedatoris</name>
    <dbReference type="NCBI Taxonomy" id="2880963"/>
    <lineage>
        <taxon>Bacteria</taxon>
        <taxon>Bacillati</taxon>
        <taxon>Bacillota</taxon>
        <taxon>Bacilli</taxon>
        <taxon>Lactobacillales</taxon>
        <taxon>Lactobacillaceae</taxon>
        <taxon>Convivina</taxon>
    </lineage>
</organism>
<accession>A0ABN8H6Q0</accession>
<protein>
    <submittedName>
        <fullName evidence="1">Uncharacterized protein</fullName>
    </submittedName>
</protein>
<sequence>MDELFEIEVLIEAVEAELEIDVETDSLLAVESEFESEVDVLADLEADVEPEVESETDTLVEAD</sequence>
<name>A0ABN8H6Q0_9LACO</name>
<dbReference type="EMBL" id="CAKOEU010000001">
    <property type="protein sequence ID" value="CAH1849875.1"/>
    <property type="molecule type" value="Genomic_DNA"/>
</dbReference>
<proteinExistence type="predicted"/>
<reference evidence="1" key="1">
    <citation type="submission" date="2022-03" db="EMBL/GenBank/DDBJ databases">
        <authorList>
            <person name="Hettiarachchi G."/>
        </authorList>
    </citation>
    <scope>NUCLEOTIDE SEQUENCE</scope>
    <source>
        <strain evidence="1">LMG 32447</strain>
    </source>
</reference>
<dbReference type="Proteomes" id="UP000838102">
    <property type="component" value="Unassembled WGS sequence"/>
</dbReference>
<comment type="caution">
    <text evidence="1">The sequence shown here is derived from an EMBL/GenBank/DDBJ whole genome shotgun (WGS) entry which is preliminary data.</text>
</comment>
<gene>
    <name evidence="1" type="ORF">LMG032447_00001</name>
</gene>
<evidence type="ECO:0000313" key="1">
    <source>
        <dbReference type="EMBL" id="CAH1849875.1"/>
    </source>
</evidence>
<evidence type="ECO:0000313" key="2">
    <source>
        <dbReference type="Proteomes" id="UP000838102"/>
    </source>
</evidence>